<keyword evidence="2" id="KW-0732">Signal</keyword>
<feature type="compositionally biased region" description="Basic and acidic residues" evidence="1">
    <location>
        <begin position="55"/>
        <end position="70"/>
    </location>
</feature>
<dbReference type="Proteomes" id="UP001058713">
    <property type="component" value="Plasmid unnamed1"/>
</dbReference>
<evidence type="ECO:0000313" key="3">
    <source>
        <dbReference type="EMBL" id="UWQ55982.1"/>
    </source>
</evidence>
<sequence length="274" mass="30257">MLKPLTLAALLATAAYPASAGLVCNGEEVDGWHFYCDPAPEPEPVKPEPAPEPEQEARDEPQEPKEPKELTATEEIEAFREYADELKHRAILDPTPENVQAYMEVNKQMAQQAARFAAVWQRVLFGSPHLDANTRRPLTQMGTNIYQDQRNAAEQAALRRAAQEAGLIFVYDNPADCRLCLAQAQILDGIRNAYGVEILAVSTDGSPIEYFPDAVQDAGQLEALQLADKPRPFIAIVDAASGETQLIGGGLLTEDQILERIYVVREVPMGERYQ</sequence>
<protein>
    <submittedName>
        <fullName evidence="3">Conjugal transfer protein TraF</fullName>
    </submittedName>
</protein>
<evidence type="ECO:0000256" key="2">
    <source>
        <dbReference type="SAM" id="SignalP"/>
    </source>
</evidence>
<geneLocation type="plasmid" evidence="3 4">
    <name>unnamed1</name>
</geneLocation>
<evidence type="ECO:0000256" key="1">
    <source>
        <dbReference type="SAM" id="MobiDB-lite"/>
    </source>
</evidence>
<evidence type="ECO:0000313" key="4">
    <source>
        <dbReference type="Proteomes" id="UP001058713"/>
    </source>
</evidence>
<feature type="compositionally biased region" description="Pro residues" evidence="1">
    <location>
        <begin position="39"/>
        <end position="52"/>
    </location>
</feature>
<dbReference type="RefSeq" id="WP_259972761.1">
    <property type="nucleotide sequence ID" value="NZ_CP081071.1"/>
</dbReference>
<dbReference type="InterPro" id="IPR039555">
    <property type="entry name" value="TraF/TrbB"/>
</dbReference>
<dbReference type="AlphaFoldDB" id="A0A9Q9HKW2"/>
<accession>A0A9Q9HKW2</accession>
<feature type="chain" id="PRO_5040264174" evidence="2">
    <location>
        <begin position="21"/>
        <end position="274"/>
    </location>
</feature>
<organism evidence="3 4">
    <name type="scientific">Leisingera caerulea</name>
    <name type="common">Phaeobacter caeruleus</name>
    <dbReference type="NCBI Taxonomy" id="506591"/>
    <lineage>
        <taxon>Bacteria</taxon>
        <taxon>Pseudomonadati</taxon>
        <taxon>Pseudomonadota</taxon>
        <taxon>Alphaproteobacteria</taxon>
        <taxon>Rhodobacterales</taxon>
        <taxon>Roseobacteraceae</taxon>
        <taxon>Leisingera</taxon>
    </lineage>
</organism>
<feature type="signal peptide" evidence="2">
    <location>
        <begin position="1"/>
        <end position="20"/>
    </location>
</feature>
<keyword evidence="3" id="KW-0614">Plasmid</keyword>
<dbReference type="KEGG" id="lcae:K3721_18675"/>
<proteinExistence type="predicted"/>
<name>A0A9Q9HKW2_LEICA</name>
<feature type="region of interest" description="Disordered" evidence="1">
    <location>
        <begin position="36"/>
        <end position="70"/>
    </location>
</feature>
<gene>
    <name evidence="3" type="ORF">K3721_18675</name>
</gene>
<dbReference type="EMBL" id="CP081071">
    <property type="protein sequence ID" value="UWQ55982.1"/>
    <property type="molecule type" value="Genomic_DNA"/>
</dbReference>
<reference evidence="3" key="1">
    <citation type="submission" date="2021-08" db="EMBL/GenBank/DDBJ databases">
        <authorList>
            <person name="Nwanade C."/>
            <person name="Wang M."/>
            <person name="Masoudi A."/>
            <person name="Yu Z."/>
            <person name="Liu J."/>
        </authorList>
    </citation>
    <scope>NUCLEOTIDE SEQUENCE</scope>
    <source>
        <strain evidence="3">S122</strain>
        <plasmid evidence="3">unnamed1</plasmid>
    </source>
</reference>
<dbReference type="Pfam" id="PF13728">
    <property type="entry name" value="TraF"/>
    <property type="match status" value="1"/>
</dbReference>